<comment type="catalytic activity">
    <reaction evidence="1">
        <text>ATP + protein L-histidine = ADP + protein N-phospho-L-histidine.</text>
        <dbReference type="EC" id="2.7.13.3"/>
    </reaction>
</comment>
<dbReference type="InterPro" id="IPR035965">
    <property type="entry name" value="PAS-like_dom_sf"/>
</dbReference>
<accession>A0ABD5X7B0</accession>
<dbReference type="InterPro" id="IPR036097">
    <property type="entry name" value="HisK_dim/P_sf"/>
</dbReference>
<dbReference type="Gene3D" id="3.30.565.10">
    <property type="entry name" value="Histidine kinase-like ATPase, C-terminal domain"/>
    <property type="match status" value="1"/>
</dbReference>
<dbReference type="InterPro" id="IPR003594">
    <property type="entry name" value="HATPase_dom"/>
</dbReference>
<feature type="transmembrane region" description="Helical" evidence="7">
    <location>
        <begin position="12"/>
        <end position="34"/>
    </location>
</feature>
<reference evidence="9 10" key="1">
    <citation type="journal article" date="2014" name="Int. J. Syst. Evol. Microbiol.">
        <title>Complete genome sequence of Corynebacterium casei LMG S-19264T (=DSM 44701T), isolated from a smear-ripened cheese.</title>
        <authorList>
            <consortium name="US DOE Joint Genome Institute (JGI-PGF)"/>
            <person name="Walter F."/>
            <person name="Albersmeier A."/>
            <person name="Kalinowski J."/>
            <person name="Ruckert C."/>
        </authorList>
    </citation>
    <scope>NUCLEOTIDE SEQUENCE [LARGE SCALE GENOMIC DNA]</scope>
    <source>
        <strain evidence="9 10">CGMCC 4.7215</strain>
    </source>
</reference>
<sequence length="571" mass="62877">MDEKQGNSVANTLFLLYVGILLVSGILAACLGYFALTRTQMRSKRWFGVLMISLVLWSLTAAGELVLSGRTGQLAMKHLFLIVGTTIPLVWVVYTADYTYRSIRTNSVVRLAAIIYIPLILTLVTNPFYEFYAPLTPHETPFTHIEIGVGPARIVAIAYVIGNMAVGTYYLGHLFERGRSQVSRPVAILVGAVLLGLVPFLGSVFGFVPVETYDHTSLGVVVFLFGVSYVVFRHGFYHISPIARDIILEEAKDPIFVLNNNSRLVDHNTAAAEIVPDLHASGTRALFSELHTELAAVVDELEPDQKREIMLPVGEESRYFSVQISEVTVNAEKIGTVVFLRDITKRRTREKQLERQNEKLDDFAGVVSHDLRNPLNAAQLRLNLVDGGDDEHVVSAQQSLNRMEMIIEDILTLSRAGETVEDPEQIRLADVIRKGWDTVTTDGVDIKLQVTESVTIRADRARLQRVFENLFRNAVDHNRAPVKIRVGLIEDADETGGTTVSGFYVADNGGGIPEDKRDDIFDHGYSSSDEGTGFGLSIVADIVDAHDGDIGVTESDDGGARFNITGVTISS</sequence>
<dbReference type="InterPro" id="IPR003661">
    <property type="entry name" value="HisK_dim/P_dom"/>
</dbReference>
<dbReference type="PRINTS" id="PR00344">
    <property type="entry name" value="BCTRLSENSOR"/>
</dbReference>
<dbReference type="InterPro" id="IPR013656">
    <property type="entry name" value="PAS_4"/>
</dbReference>
<dbReference type="Pfam" id="PF08448">
    <property type="entry name" value="PAS_4"/>
    <property type="match status" value="1"/>
</dbReference>
<dbReference type="InterPro" id="IPR050736">
    <property type="entry name" value="Sensor_HK_Regulatory"/>
</dbReference>
<dbReference type="InterPro" id="IPR005467">
    <property type="entry name" value="His_kinase_dom"/>
</dbReference>
<dbReference type="PROSITE" id="PS51257">
    <property type="entry name" value="PROKAR_LIPOPROTEIN"/>
    <property type="match status" value="1"/>
</dbReference>
<evidence type="ECO:0000313" key="10">
    <source>
        <dbReference type="Proteomes" id="UP001596414"/>
    </source>
</evidence>
<dbReference type="AlphaFoldDB" id="A0ABD5X7B0"/>
<dbReference type="PROSITE" id="PS50109">
    <property type="entry name" value="HIS_KIN"/>
    <property type="match status" value="1"/>
</dbReference>
<proteinExistence type="predicted"/>
<dbReference type="GO" id="GO:0004673">
    <property type="term" value="F:protein histidine kinase activity"/>
    <property type="evidence" value="ECO:0007669"/>
    <property type="project" value="UniProtKB-EC"/>
</dbReference>
<dbReference type="Gene3D" id="1.10.287.130">
    <property type="match status" value="1"/>
</dbReference>
<keyword evidence="4" id="KW-0808">Transferase</keyword>
<evidence type="ECO:0000256" key="5">
    <source>
        <dbReference type="ARBA" id="ARBA00022777"/>
    </source>
</evidence>
<dbReference type="SUPFAM" id="SSF55785">
    <property type="entry name" value="PYP-like sensor domain (PAS domain)"/>
    <property type="match status" value="1"/>
</dbReference>
<protein>
    <recommendedName>
        <fullName evidence="2">histidine kinase</fullName>
        <ecNumber evidence="2">2.7.13.3</ecNumber>
    </recommendedName>
</protein>
<dbReference type="SMART" id="SM00387">
    <property type="entry name" value="HATPase_c"/>
    <property type="match status" value="1"/>
</dbReference>
<feature type="transmembrane region" description="Helical" evidence="7">
    <location>
        <begin position="79"/>
        <end position="96"/>
    </location>
</feature>
<dbReference type="Pfam" id="PF02518">
    <property type="entry name" value="HATPase_c"/>
    <property type="match status" value="1"/>
</dbReference>
<keyword evidence="7" id="KW-0472">Membrane</keyword>
<feature type="transmembrane region" description="Helical" evidence="7">
    <location>
        <begin position="46"/>
        <end position="67"/>
    </location>
</feature>
<keyword evidence="6" id="KW-0902">Two-component regulatory system</keyword>
<keyword evidence="3" id="KW-0597">Phosphoprotein</keyword>
<feature type="transmembrane region" description="Helical" evidence="7">
    <location>
        <begin position="186"/>
        <end position="209"/>
    </location>
</feature>
<dbReference type="CDD" id="cd00075">
    <property type="entry name" value="HATPase"/>
    <property type="match status" value="1"/>
</dbReference>
<evidence type="ECO:0000313" key="9">
    <source>
        <dbReference type="EMBL" id="MFC7125434.1"/>
    </source>
</evidence>
<feature type="transmembrane region" description="Helical" evidence="7">
    <location>
        <begin position="215"/>
        <end position="232"/>
    </location>
</feature>
<dbReference type="SUPFAM" id="SSF55874">
    <property type="entry name" value="ATPase domain of HSP90 chaperone/DNA topoisomerase II/histidine kinase"/>
    <property type="match status" value="1"/>
</dbReference>
<dbReference type="Pfam" id="PF16927">
    <property type="entry name" value="HisKA_7TM"/>
    <property type="match status" value="1"/>
</dbReference>
<feature type="transmembrane region" description="Helical" evidence="7">
    <location>
        <begin position="108"/>
        <end position="129"/>
    </location>
</feature>
<dbReference type="PANTHER" id="PTHR43711:SF1">
    <property type="entry name" value="HISTIDINE KINASE 1"/>
    <property type="match status" value="1"/>
</dbReference>
<dbReference type="Proteomes" id="UP001596414">
    <property type="component" value="Unassembled WGS sequence"/>
</dbReference>
<dbReference type="EC" id="2.7.13.3" evidence="2"/>
<evidence type="ECO:0000256" key="4">
    <source>
        <dbReference type="ARBA" id="ARBA00022679"/>
    </source>
</evidence>
<evidence type="ECO:0000256" key="3">
    <source>
        <dbReference type="ARBA" id="ARBA00022553"/>
    </source>
</evidence>
<dbReference type="InterPro" id="IPR004358">
    <property type="entry name" value="Sig_transdc_His_kin-like_C"/>
</dbReference>
<dbReference type="PANTHER" id="PTHR43711">
    <property type="entry name" value="TWO-COMPONENT HISTIDINE KINASE"/>
    <property type="match status" value="1"/>
</dbReference>
<keyword evidence="7" id="KW-0812">Transmembrane</keyword>
<dbReference type="RefSeq" id="WP_267636429.1">
    <property type="nucleotide sequence ID" value="NZ_JAODIY010000004.1"/>
</dbReference>
<dbReference type="EMBL" id="JBHSZQ010000004">
    <property type="protein sequence ID" value="MFC7125434.1"/>
    <property type="molecule type" value="Genomic_DNA"/>
</dbReference>
<feature type="domain" description="Histidine kinase" evidence="8">
    <location>
        <begin position="366"/>
        <end position="565"/>
    </location>
</feature>
<evidence type="ECO:0000256" key="2">
    <source>
        <dbReference type="ARBA" id="ARBA00012438"/>
    </source>
</evidence>
<comment type="caution">
    <text evidence="9">The sequence shown here is derived from an EMBL/GenBank/DDBJ whole genome shotgun (WGS) entry which is preliminary data.</text>
</comment>
<dbReference type="CDD" id="cd00082">
    <property type="entry name" value="HisKA"/>
    <property type="match status" value="1"/>
</dbReference>
<feature type="transmembrane region" description="Helical" evidence="7">
    <location>
        <begin position="149"/>
        <end position="174"/>
    </location>
</feature>
<gene>
    <name evidence="9" type="ORF">ACFQJ7_05190</name>
</gene>
<keyword evidence="7" id="KW-1133">Transmembrane helix</keyword>
<evidence type="ECO:0000256" key="7">
    <source>
        <dbReference type="SAM" id="Phobius"/>
    </source>
</evidence>
<organism evidence="9 10">
    <name type="scientific">Halovenus rubra</name>
    <dbReference type="NCBI Taxonomy" id="869890"/>
    <lineage>
        <taxon>Archaea</taxon>
        <taxon>Methanobacteriati</taxon>
        <taxon>Methanobacteriota</taxon>
        <taxon>Stenosarchaea group</taxon>
        <taxon>Halobacteria</taxon>
        <taxon>Halobacteriales</taxon>
        <taxon>Haloarculaceae</taxon>
        <taxon>Halovenus</taxon>
    </lineage>
</organism>
<dbReference type="Pfam" id="PF00512">
    <property type="entry name" value="HisKA"/>
    <property type="match status" value="1"/>
</dbReference>
<dbReference type="GO" id="GO:0000160">
    <property type="term" value="P:phosphorelay signal transduction system"/>
    <property type="evidence" value="ECO:0007669"/>
    <property type="project" value="UniProtKB-KW"/>
</dbReference>
<evidence type="ECO:0000259" key="8">
    <source>
        <dbReference type="PROSITE" id="PS50109"/>
    </source>
</evidence>
<evidence type="ECO:0000256" key="6">
    <source>
        <dbReference type="ARBA" id="ARBA00023012"/>
    </source>
</evidence>
<evidence type="ECO:0000256" key="1">
    <source>
        <dbReference type="ARBA" id="ARBA00000085"/>
    </source>
</evidence>
<name>A0ABD5X7B0_9EURY</name>
<dbReference type="SUPFAM" id="SSF47384">
    <property type="entry name" value="Homodimeric domain of signal transducing histidine kinase"/>
    <property type="match status" value="1"/>
</dbReference>
<dbReference type="InterPro" id="IPR031621">
    <property type="entry name" value="HisKA_7TM"/>
</dbReference>
<dbReference type="Gene3D" id="3.30.450.20">
    <property type="entry name" value="PAS domain"/>
    <property type="match status" value="1"/>
</dbReference>
<dbReference type="SMART" id="SM00388">
    <property type="entry name" value="HisKA"/>
    <property type="match status" value="1"/>
</dbReference>
<dbReference type="InterPro" id="IPR036890">
    <property type="entry name" value="HATPase_C_sf"/>
</dbReference>
<keyword evidence="5 9" id="KW-0418">Kinase</keyword>